<sequence>MAPRSSSRVDALDAALALLRDGEAVSLESAARAAGITKPGLMYHFPTKQQLMLALVDHVVDRCEAQILLRVPDPASATPVELTIAYARWALEDEHDASDLVVFADPRIRDDLAARWTERFRVFAALDGVEPALRTRLLAVRMLADGVWFACAADVLPPSPADRAALADLVDELLAVTA</sequence>
<dbReference type="GO" id="GO:0003677">
    <property type="term" value="F:DNA binding"/>
    <property type="evidence" value="ECO:0007669"/>
    <property type="project" value="UniProtKB-UniRule"/>
</dbReference>
<proteinExistence type="predicted"/>
<dbReference type="SUPFAM" id="SSF46689">
    <property type="entry name" value="Homeodomain-like"/>
    <property type="match status" value="1"/>
</dbReference>
<evidence type="ECO:0000256" key="1">
    <source>
        <dbReference type="ARBA" id="ARBA00023125"/>
    </source>
</evidence>
<gene>
    <name evidence="4" type="ORF">SAMN04489720_2090</name>
</gene>
<evidence type="ECO:0000256" key="2">
    <source>
        <dbReference type="PROSITE-ProRule" id="PRU00335"/>
    </source>
</evidence>
<reference evidence="5" key="1">
    <citation type="submission" date="2016-10" db="EMBL/GenBank/DDBJ databases">
        <authorList>
            <person name="Varghese N."/>
            <person name="Submissions S."/>
        </authorList>
    </citation>
    <scope>NUCLEOTIDE SEQUENCE [LARGE SCALE GENOMIC DNA]</scope>
    <source>
        <strain evidence="5">DSM 22002</strain>
    </source>
</reference>
<evidence type="ECO:0000313" key="5">
    <source>
        <dbReference type="Proteomes" id="UP000198822"/>
    </source>
</evidence>
<name>A0A1G8ELT8_9MICO</name>
<protein>
    <submittedName>
        <fullName evidence="4">Regulatory protein, tetR family</fullName>
    </submittedName>
</protein>
<dbReference type="OrthoDB" id="9806334at2"/>
<feature type="domain" description="HTH tetR-type" evidence="3">
    <location>
        <begin position="5"/>
        <end position="63"/>
    </location>
</feature>
<dbReference type="SUPFAM" id="SSF48498">
    <property type="entry name" value="Tetracyclin repressor-like, C-terminal domain"/>
    <property type="match status" value="1"/>
</dbReference>
<keyword evidence="5" id="KW-1185">Reference proteome</keyword>
<dbReference type="Gene3D" id="1.10.357.10">
    <property type="entry name" value="Tetracycline Repressor, domain 2"/>
    <property type="match status" value="1"/>
</dbReference>
<dbReference type="EMBL" id="LT629695">
    <property type="protein sequence ID" value="SDH70669.1"/>
    <property type="molecule type" value="Genomic_DNA"/>
</dbReference>
<dbReference type="STRING" id="399736.SAMN04489720_2090"/>
<dbReference type="Proteomes" id="UP000198822">
    <property type="component" value="Chromosome I"/>
</dbReference>
<dbReference type="InterPro" id="IPR009057">
    <property type="entry name" value="Homeodomain-like_sf"/>
</dbReference>
<organism evidence="4 5">
    <name type="scientific">Agrococcus jejuensis</name>
    <dbReference type="NCBI Taxonomy" id="399736"/>
    <lineage>
        <taxon>Bacteria</taxon>
        <taxon>Bacillati</taxon>
        <taxon>Actinomycetota</taxon>
        <taxon>Actinomycetes</taxon>
        <taxon>Micrococcales</taxon>
        <taxon>Microbacteriaceae</taxon>
        <taxon>Agrococcus</taxon>
    </lineage>
</organism>
<dbReference type="PROSITE" id="PS50977">
    <property type="entry name" value="HTH_TETR_2"/>
    <property type="match status" value="1"/>
</dbReference>
<dbReference type="InterPro" id="IPR036271">
    <property type="entry name" value="Tet_transcr_reg_TetR-rel_C_sf"/>
</dbReference>
<accession>A0A1G8ELT8</accession>
<evidence type="ECO:0000259" key="3">
    <source>
        <dbReference type="PROSITE" id="PS50977"/>
    </source>
</evidence>
<evidence type="ECO:0000313" key="4">
    <source>
        <dbReference type="EMBL" id="SDH70669.1"/>
    </source>
</evidence>
<feature type="DNA-binding region" description="H-T-H motif" evidence="2">
    <location>
        <begin position="26"/>
        <end position="45"/>
    </location>
</feature>
<dbReference type="InterPro" id="IPR001647">
    <property type="entry name" value="HTH_TetR"/>
</dbReference>
<keyword evidence="1 2" id="KW-0238">DNA-binding</keyword>
<dbReference type="AlphaFoldDB" id="A0A1G8ELT8"/>
<dbReference type="Pfam" id="PF00440">
    <property type="entry name" value="TetR_N"/>
    <property type="match status" value="1"/>
</dbReference>